<dbReference type="PANTHER" id="PTHR43224:SF1">
    <property type="entry name" value="AMIDINOTRANSFERASE"/>
    <property type="match status" value="1"/>
</dbReference>
<keyword evidence="2" id="KW-1185">Reference proteome</keyword>
<sequence length="307" mass="35346">MPAQNTDTFLMVSPVAFGFNTQTSVNNYFQQKDHQTEAEIQYCALAEFENMVIQLRSVGLTVFVVQDTLQPYTPDSIFPNNWISFHEGGKVFLYPMFAQNRRQERRNDIIQYIQDYGIKVNRIDDLSHWENQGHFLEGTGSMVFDRVNCIAYAALSERTEKSLFLHFCSEFNFKPVCFSAFQVVGKKRLPVYHTNVVMSVADAYAVICLDCIDDAEERRRVVRSLKETGKEIISISEEQMHYFAGNMLQVRNLQNKKFMVLSSTAFQSLEPDQIERLKSFNELLVIDIPTIEKIGGGSVRCMMAEIF</sequence>
<gene>
    <name evidence="1" type="ORF">FHX64_001670</name>
</gene>
<evidence type="ECO:0000313" key="1">
    <source>
        <dbReference type="EMBL" id="MBB3187507.1"/>
    </source>
</evidence>
<dbReference type="EMBL" id="JACHYB010000001">
    <property type="protein sequence ID" value="MBB3187507.1"/>
    <property type="molecule type" value="Genomic_DNA"/>
</dbReference>
<dbReference type="SUPFAM" id="SSF55909">
    <property type="entry name" value="Pentein"/>
    <property type="match status" value="1"/>
</dbReference>
<dbReference type="Pfam" id="PF19420">
    <property type="entry name" value="DDAH_eukar"/>
    <property type="match status" value="1"/>
</dbReference>
<dbReference type="AlphaFoldDB" id="A0A7W5DR09"/>
<evidence type="ECO:0008006" key="3">
    <source>
        <dbReference type="Google" id="ProtNLM"/>
    </source>
</evidence>
<reference evidence="1 2" key="1">
    <citation type="submission" date="2020-08" db="EMBL/GenBank/DDBJ databases">
        <title>Genomic Encyclopedia of Type Strains, Phase IV (KMG-IV): sequencing the most valuable type-strain genomes for metagenomic binning, comparative biology and taxonomic classification.</title>
        <authorList>
            <person name="Goeker M."/>
        </authorList>
    </citation>
    <scope>NUCLEOTIDE SEQUENCE [LARGE SCALE GENOMIC DNA]</scope>
    <source>
        <strain evidence="1 2">DSM 27471</strain>
    </source>
</reference>
<dbReference type="PIRSF" id="PIRSF028188">
    <property type="entry name" value="Amdntrnsf_FN0238"/>
    <property type="match status" value="1"/>
</dbReference>
<dbReference type="InterPro" id="IPR014541">
    <property type="entry name" value="Amdntrnsf_FN0238"/>
</dbReference>
<evidence type="ECO:0000313" key="2">
    <source>
        <dbReference type="Proteomes" id="UP000544222"/>
    </source>
</evidence>
<protein>
    <recommendedName>
        <fullName evidence="3">Amidinotransferase</fullName>
    </recommendedName>
</protein>
<dbReference type="NCBIfam" id="NF046062">
    <property type="entry name" value="citrull_CtlX"/>
    <property type="match status" value="1"/>
</dbReference>
<organism evidence="1 2">
    <name type="scientific">Microbacter margulisiae</name>
    <dbReference type="NCBI Taxonomy" id="1350067"/>
    <lineage>
        <taxon>Bacteria</taxon>
        <taxon>Pseudomonadati</taxon>
        <taxon>Bacteroidota</taxon>
        <taxon>Bacteroidia</taxon>
        <taxon>Bacteroidales</taxon>
        <taxon>Porphyromonadaceae</taxon>
        <taxon>Microbacter</taxon>
    </lineage>
</organism>
<dbReference type="RefSeq" id="WP_246392349.1">
    <property type="nucleotide sequence ID" value="NZ_JACHYB010000001.1"/>
</dbReference>
<proteinExistence type="predicted"/>
<name>A0A7W5DR09_9PORP</name>
<accession>A0A7W5DR09</accession>
<dbReference type="PANTHER" id="PTHR43224">
    <property type="entry name" value="AMIDINOTRANSFERASE"/>
    <property type="match status" value="1"/>
</dbReference>
<comment type="caution">
    <text evidence="1">The sequence shown here is derived from an EMBL/GenBank/DDBJ whole genome shotgun (WGS) entry which is preliminary data.</text>
</comment>
<dbReference type="Gene3D" id="3.75.10.10">
    <property type="entry name" value="L-arginine/glycine Amidinotransferase, Chain A"/>
    <property type="match status" value="1"/>
</dbReference>
<dbReference type="Proteomes" id="UP000544222">
    <property type="component" value="Unassembled WGS sequence"/>
</dbReference>